<reference evidence="1 2" key="1">
    <citation type="submission" date="2015-03" db="EMBL/GenBank/DDBJ databases">
        <title>Genome assembly of Sandaracinus amylolyticus DSM 53668.</title>
        <authorList>
            <person name="Sharma G."/>
            <person name="Subramanian S."/>
        </authorList>
    </citation>
    <scope>NUCLEOTIDE SEQUENCE [LARGE SCALE GENOMIC DNA]</scope>
    <source>
        <strain evidence="1 2">DSM 53668</strain>
    </source>
</reference>
<protein>
    <recommendedName>
        <fullName evidence="3">Outer membrane protein beta-barrel domain-containing protein</fullName>
    </recommendedName>
</protein>
<dbReference type="STRING" id="927083.DB32_000995"/>
<evidence type="ECO:0008006" key="3">
    <source>
        <dbReference type="Google" id="ProtNLM"/>
    </source>
</evidence>
<evidence type="ECO:0000313" key="1">
    <source>
        <dbReference type="EMBL" id="AKF03846.1"/>
    </source>
</evidence>
<dbReference type="Proteomes" id="UP000034883">
    <property type="component" value="Chromosome"/>
</dbReference>
<proteinExistence type="predicted"/>
<name>A0A0F6W040_9BACT</name>
<sequence length="288" mass="30204">MSVATTIALGVAAPASAQIEQGDVVYIEGADGGLELYRRLDRPNEPDGRAQFVRLPAGEAEAFIGAGGSAEVVPVIDRAAVVSPTATSTMDVAVQAPPAQAEVATTGAAPPLEVEQPSALERALVRLRVGGTLHGGYTLGDDAEDPEGWMAGLSLRVGVQISDWFAVYYQPSGILAGLETTPSGGDYDEAFTLWNALLAEATLFDFLSIGAGPSLDFYWGCDAGIQSQAACADENPLFGLHGRVAVNIGGLFLDQRGAFNVSFDFHPTWFEDDVKTYSMLGGIGVELY</sequence>
<dbReference type="KEGG" id="samy:DB32_000995"/>
<dbReference type="EMBL" id="CP011125">
    <property type="protein sequence ID" value="AKF03846.1"/>
    <property type="molecule type" value="Genomic_DNA"/>
</dbReference>
<gene>
    <name evidence="1" type="ORF">DB32_000995</name>
</gene>
<accession>A0A0F6W040</accession>
<evidence type="ECO:0000313" key="2">
    <source>
        <dbReference type="Proteomes" id="UP000034883"/>
    </source>
</evidence>
<dbReference type="AlphaFoldDB" id="A0A0F6W040"/>
<keyword evidence="2" id="KW-1185">Reference proteome</keyword>
<organism evidence="1 2">
    <name type="scientific">Sandaracinus amylolyticus</name>
    <dbReference type="NCBI Taxonomy" id="927083"/>
    <lineage>
        <taxon>Bacteria</taxon>
        <taxon>Pseudomonadati</taxon>
        <taxon>Myxococcota</taxon>
        <taxon>Polyangia</taxon>
        <taxon>Polyangiales</taxon>
        <taxon>Sandaracinaceae</taxon>
        <taxon>Sandaracinus</taxon>
    </lineage>
</organism>